<dbReference type="Pfam" id="PF04371">
    <property type="entry name" value="PAD_porph"/>
    <property type="match status" value="1"/>
</dbReference>
<dbReference type="RefSeq" id="WP_295699461.1">
    <property type="nucleotide sequence ID" value="NZ_CP145316.1"/>
</dbReference>
<accession>A0ABZ3F4Q8</accession>
<dbReference type="InterPro" id="IPR007466">
    <property type="entry name" value="Peptidyl-Arg-deiminase_porph"/>
</dbReference>
<keyword evidence="3" id="KW-1185">Reference proteome</keyword>
<protein>
    <submittedName>
        <fullName evidence="2">Agmatine deiminase family protein</fullName>
    </submittedName>
</protein>
<dbReference type="SUPFAM" id="SSF55909">
    <property type="entry name" value="Pentein"/>
    <property type="match status" value="1"/>
</dbReference>
<keyword evidence="1" id="KW-0378">Hydrolase</keyword>
<organism evidence="2 3">
    <name type="scientific">Helicobacter mastomyrinus</name>
    <dbReference type="NCBI Taxonomy" id="287948"/>
    <lineage>
        <taxon>Bacteria</taxon>
        <taxon>Pseudomonadati</taxon>
        <taxon>Campylobacterota</taxon>
        <taxon>Epsilonproteobacteria</taxon>
        <taxon>Campylobacterales</taxon>
        <taxon>Helicobacteraceae</taxon>
        <taxon>Helicobacter</taxon>
    </lineage>
</organism>
<evidence type="ECO:0000256" key="1">
    <source>
        <dbReference type="ARBA" id="ARBA00022801"/>
    </source>
</evidence>
<proteinExistence type="predicted"/>
<dbReference type="PANTHER" id="PTHR31377:SF0">
    <property type="entry name" value="AGMATINE DEIMINASE-RELATED"/>
    <property type="match status" value="1"/>
</dbReference>
<reference evidence="2 3" key="1">
    <citation type="submission" date="2024-02" db="EMBL/GenBank/DDBJ databases">
        <title>Genome and pathogenicity analysis of Helicobacter mastomyrinus isolated from mice.</title>
        <authorList>
            <person name="Zhu L."/>
        </authorList>
    </citation>
    <scope>NUCLEOTIDE SEQUENCE [LARGE SCALE GENOMIC DNA]</scope>
    <source>
        <strain evidence="2 3">Hm-17</strain>
    </source>
</reference>
<name>A0ABZ3F4Q8_9HELI</name>
<dbReference type="PANTHER" id="PTHR31377">
    <property type="entry name" value="AGMATINE DEIMINASE-RELATED"/>
    <property type="match status" value="1"/>
</dbReference>
<gene>
    <name evidence="2" type="ORF">V3I05_00250</name>
</gene>
<sequence length="376" mass="42863">MDRVRLKAEWEEQVAILMAFPHINSDWALHIDRARECFIRIIEHILCFESVILCIDVRDNEGIELLCDYFKPSSNVKNTESSAISAYIRTHIRDDVPQVSITNPFLPHFMLDSHFTLHIVRIHSNDTWARDFGGIGIEKAGNGEMLKFMFNGWGLKYPANYDNRIVRDIFTPQYMTQADMVLEGGSIESNGAGVLLTNTQCLLEPNRNPHLAQSDIESKLKAYFGLKQVLWLHNGYLEGDDTDSHIDTLARFITPDTIAYIACADREDSHFEALKCMETELKALKQPNGEPYKLIALPFTQAIYDEHKQRLPSSYANFLFVNNALLVPTYDDKNDSKALAILSRALPHYKVVGVPCRSLILWHGSLHCVTMQLYAD</sequence>
<dbReference type="Gene3D" id="3.75.10.10">
    <property type="entry name" value="L-arginine/glycine Amidinotransferase, Chain A"/>
    <property type="match status" value="1"/>
</dbReference>
<evidence type="ECO:0000313" key="3">
    <source>
        <dbReference type="Proteomes" id="UP001434737"/>
    </source>
</evidence>
<dbReference type="Proteomes" id="UP001434737">
    <property type="component" value="Chromosome"/>
</dbReference>
<dbReference type="EMBL" id="CP145316">
    <property type="protein sequence ID" value="XAM18161.1"/>
    <property type="molecule type" value="Genomic_DNA"/>
</dbReference>
<evidence type="ECO:0000313" key="2">
    <source>
        <dbReference type="EMBL" id="XAM18161.1"/>
    </source>
</evidence>